<dbReference type="Pfam" id="PF05820">
    <property type="entry name" value="Ac81"/>
    <property type="match status" value="1"/>
</dbReference>
<evidence type="ECO:0000256" key="1">
    <source>
        <dbReference type="SAM" id="Phobius"/>
    </source>
</evidence>
<gene>
    <name evidence="2" type="ORF">HgNV_076</name>
</gene>
<feature type="transmembrane region" description="Helical" evidence="1">
    <location>
        <begin position="130"/>
        <end position="146"/>
    </location>
</feature>
<keyword evidence="1" id="KW-0472">Membrane</keyword>
<organism evidence="2 3">
    <name type="scientific">Homarus gammarus nudivirus</name>
    <dbReference type="NCBI Taxonomy" id="2509616"/>
    <lineage>
        <taxon>Viruses</taxon>
        <taxon>Viruses incertae sedis</taxon>
        <taxon>Naldaviricetes</taxon>
        <taxon>Lefavirales</taxon>
        <taxon>Nudiviridae</taxon>
        <taxon>Gammanudivirus</taxon>
        <taxon>Gammanudivirus hogammari</taxon>
    </lineage>
</organism>
<dbReference type="Proteomes" id="UP000682645">
    <property type="component" value="Segment"/>
</dbReference>
<dbReference type="EMBL" id="MK439999">
    <property type="protein sequence ID" value="QBB28681.1"/>
    <property type="molecule type" value="Genomic_DNA"/>
</dbReference>
<keyword evidence="3" id="KW-1185">Reference proteome</keyword>
<evidence type="ECO:0000313" key="3">
    <source>
        <dbReference type="Proteomes" id="UP000682645"/>
    </source>
</evidence>
<sequence>METDITEEDFFDIIIYSKYIANTFGIFVHNYLSIPHMDLEIHPGKFFYGTHHNLGKFHKNSCPVKKMKFCKDCLDKLLVKARYLDDIWYYPILNCETLTRALTQHFPISFQTVLITGIFTTFIIGIDKPFMFIITTILLIILLLYNNSNYKFLADHCKHYYDKKRRLF</sequence>
<protein>
    <submittedName>
        <fullName evidence="2">Ac81-like protein</fullName>
    </submittedName>
</protein>
<accession>A0A411HB87</accession>
<keyword evidence="1" id="KW-0812">Transmembrane</keyword>
<evidence type="ECO:0000313" key="2">
    <source>
        <dbReference type="EMBL" id="QBB28681.1"/>
    </source>
</evidence>
<name>A0A411HB87_9VIRU</name>
<reference evidence="2" key="1">
    <citation type="journal article" date="2019" name="Sci. Rep.">
        <title>The first clawed lobster virus Homarus gammarus nudivirus (HgNV n. sp.) expands the diversity of the Nudiviridae.</title>
        <authorList>
            <person name="Holt C.C."/>
            <person name="Stone M."/>
            <person name="Bass D."/>
            <person name="Bateman K.S."/>
            <person name="van Aerle R."/>
            <person name="Daniels C.L."/>
            <person name="van der Giezen M."/>
            <person name="Ross S.H."/>
            <person name="Hooper C."/>
            <person name="Stentiford G.D."/>
        </authorList>
    </citation>
    <scope>NUCLEOTIDE SEQUENCE</scope>
    <source>
        <strain evidence="2">52S104HLG2</strain>
    </source>
</reference>
<feature type="transmembrane region" description="Helical" evidence="1">
    <location>
        <begin position="106"/>
        <end position="124"/>
    </location>
</feature>
<proteinExistence type="predicted"/>
<dbReference type="InterPro" id="IPR008563">
    <property type="entry name" value="AcMNPV_AC81"/>
</dbReference>
<keyword evidence="1" id="KW-1133">Transmembrane helix</keyword>